<reference evidence="7" key="1">
    <citation type="submission" date="2023-02" db="EMBL/GenBank/DDBJ databases">
        <title>Genome of toxic invasive species Heracleum sosnowskyi carries increased number of genes despite the absence of recent whole-genome duplications.</title>
        <authorList>
            <person name="Schelkunov M."/>
            <person name="Shtratnikova V."/>
            <person name="Makarenko M."/>
            <person name="Klepikova A."/>
            <person name="Omelchenko D."/>
            <person name="Novikova G."/>
            <person name="Obukhova E."/>
            <person name="Bogdanov V."/>
            <person name="Penin A."/>
            <person name="Logacheva M."/>
        </authorList>
    </citation>
    <scope>NUCLEOTIDE SEQUENCE</scope>
    <source>
        <strain evidence="7">Hsosn_3</strain>
        <tissue evidence="7">Leaf</tissue>
    </source>
</reference>
<comment type="caution">
    <text evidence="7">The sequence shown here is derived from an EMBL/GenBank/DDBJ whole genome shotgun (WGS) entry which is preliminary data.</text>
</comment>
<evidence type="ECO:0000256" key="3">
    <source>
        <dbReference type="PROSITE-ProRule" id="PRU00285"/>
    </source>
</evidence>
<evidence type="ECO:0000256" key="1">
    <source>
        <dbReference type="ARBA" id="ARBA00022946"/>
    </source>
</evidence>
<reference evidence="7" key="2">
    <citation type="submission" date="2023-05" db="EMBL/GenBank/DDBJ databases">
        <authorList>
            <person name="Schelkunov M.I."/>
        </authorList>
    </citation>
    <scope>NUCLEOTIDE SEQUENCE</scope>
    <source>
        <strain evidence="7">Hsosn_3</strain>
        <tissue evidence="7">Leaf</tissue>
    </source>
</reference>
<keyword evidence="5" id="KW-0175">Coiled coil</keyword>
<evidence type="ECO:0000256" key="4">
    <source>
        <dbReference type="RuleBase" id="RU003616"/>
    </source>
</evidence>
<dbReference type="EMBL" id="JAUIZM010000004">
    <property type="protein sequence ID" value="KAK1387706.1"/>
    <property type="molecule type" value="Genomic_DNA"/>
</dbReference>
<feature type="coiled-coil region" evidence="5">
    <location>
        <begin position="95"/>
        <end position="157"/>
    </location>
</feature>
<evidence type="ECO:0000256" key="2">
    <source>
        <dbReference type="ARBA" id="ARBA00023016"/>
    </source>
</evidence>
<dbReference type="InterPro" id="IPR002068">
    <property type="entry name" value="A-crystallin/Hsp20_dom"/>
</dbReference>
<dbReference type="PANTHER" id="PTHR46991:SF11">
    <property type="entry name" value="SMALL HEAT SHOCK PROTEIN HSPF"/>
    <property type="match status" value="1"/>
</dbReference>
<dbReference type="Proteomes" id="UP001237642">
    <property type="component" value="Unassembled WGS sequence"/>
</dbReference>
<gene>
    <name evidence="7" type="ORF">POM88_015884</name>
</gene>
<evidence type="ECO:0000259" key="6">
    <source>
        <dbReference type="PROSITE" id="PS01031"/>
    </source>
</evidence>
<organism evidence="7 8">
    <name type="scientific">Heracleum sosnowskyi</name>
    <dbReference type="NCBI Taxonomy" id="360622"/>
    <lineage>
        <taxon>Eukaryota</taxon>
        <taxon>Viridiplantae</taxon>
        <taxon>Streptophyta</taxon>
        <taxon>Embryophyta</taxon>
        <taxon>Tracheophyta</taxon>
        <taxon>Spermatophyta</taxon>
        <taxon>Magnoliopsida</taxon>
        <taxon>eudicotyledons</taxon>
        <taxon>Gunneridae</taxon>
        <taxon>Pentapetalae</taxon>
        <taxon>asterids</taxon>
        <taxon>campanulids</taxon>
        <taxon>Apiales</taxon>
        <taxon>Apiaceae</taxon>
        <taxon>Apioideae</taxon>
        <taxon>apioid superclade</taxon>
        <taxon>Tordylieae</taxon>
        <taxon>Tordyliinae</taxon>
        <taxon>Heracleum</taxon>
    </lineage>
</organism>
<name>A0AAD8MW99_9APIA</name>
<dbReference type="Pfam" id="PF00011">
    <property type="entry name" value="HSP20"/>
    <property type="match status" value="1"/>
</dbReference>
<dbReference type="AlphaFoldDB" id="A0AAD8MW99"/>
<protein>
    <recommendedName>
        <fullName evidence="6">SHSP domain-containing protein</fullName>
    </recommendedName>
</protein>
<dbReference type="InterPro" id="IPR008978">
    <property type="entry name" value="HSP20-like_chaperone"/>
</dbReference>
<dbReference type="PANTHER" id="PTHR46991">
    <property type="entry name" value="23.5 KDA HEAT SHOCK PROTEIN, MITOCHONDRIAL"/>
    <property type="match status" value="1"/>
</dbReference>
<dbReference type="InterPro" id="IPR044656">
    <property type="entry name" value="HSP14.7/HSP23.5/HSP23.6-like"/>
</dbReference>
<evidence type="ECO:0000256" key="5">
    <source>
        <dbReference type="SAM" id="Coils"/>
    </source>
</evidence>
<feature type="domain" description="SHSP" evidence="6">
    <location>
        <begin position="193"/>
        <end position="296"/>
    </location>
</feature>
<sequence>MAKKKRNHQDQTLRNCEKKVESLKSLNSVLLKQICELRQQIDSLIESCGLLESDLERVEVETSEMLEKATERGLEGEIERDLMFVFVGVQLSEIVEGFRRERRDSEEKLGGFEREIVRLVKEKSEVEEVKREFESERDELRKEIDGLVEENRGLKLRIGEVKELNGKLSTDDPLAILSQVKKLLDHIPTPVPEQAGGSVVRVLEWDSEELDDFLILSVDMPGLAKEHIEVCVEENSLIVKGEGGEEEPRSFSGAIDLPNDMFHMNRIKAVMKNGILKLFIPKIKKAAKAVMYFDVE</sequence>
<comment type="similarity">
    <text evidence="3 4">Belongs to the small heat shock protein (HSP20) family.</text>
</comment>
<keyword evidence="1" id="KW-0809">Transit peptide</keyword>
<accession>A0AAD8MW99</accession>
<dbReference type="SUPFAM" id="SSF49764">
    <property type="entry name" value="HSP20-like chaperones"/>
    <property type="match status" value="1"/>
</dbReference>
<dbReference type="PROSITE" id="PS01031">
    <property type="entry name" value="SHSP"/>
    <property type="match status" value="1"/>
</dbReference>
<evidence type="ECO:0000313" key="8">
    <source>
        <dbReference type="Proteomes" id="UP001237642"/>
    </source>
</evidence>
<dbReference type="CDD" id="cd06464">
    <property type="entry name" value="ACD_sHsps-like"/>
    <property type="match status" value="1"/>
</dbReference>
<keyword evidence="8" id="KW-1185">Reference proteome</keyword>
<dbReference type="Gene3D" id="2.60.40.790">
    <property type="match status" value="1"/>
</dbReference>
<evidence type="ECO:0000313" key="7">
    <source>
        <dbReference type="EMBL" id="KAK1387706.1"/>
    </source>
</evidence>
<proteinExistence type="inferred from homology"/>
<keyword evidence="2" id="KW-0346">Stress response</keyword>